<dbReference type="EMBL" id="JAMTCG010000007">
    <property type="protein sequence ID" value="MCP2162518.1"/>
    <property type="molecule type" value="Genomic_DNA"/>
</dbReference>
<gene>
    <name evidence="5" type="ORF">LX12_003726</name>
</gene>
<evidence type="ECO:0000259" key="4">
    <source>
        <dbReference type="Pfam" id="PF01168"/>
    </source>
</evidence>
<feature type="domain" description="Alanine racemase N-terminal" evidence="4">
    <location>
        <begin position="42"/>
        <end position="247"/>
    </location>
</feature>
<feature type="modified residue" description="N6-(pyridoxal phosphate)lysine" evidence="2">
    <location>
        <position position="50"/>
    </location>
</feature>
<evidence type="ECO:0000313" key="5">
    <source>
        <dbReference type="EMBL" id="MCP2162518.1"/>
    </source>
</evidence>
<proteinExistence type="inferred from homology"/>
<evidence type="ECO:0000313" key="6">
    <source>
        <dbReference type="Proteomes" id="UP001205740"/>
    </source>
</evidence>
<dbReference type="Proteomes" id="UP001205740">
    <property type="component" value="Unassembled WGS sequence"/>
</dbReference>
<dbReference type="NCBIfam" id="TIGR00044">
    <property type="entry name" value="YggS family pyridoxal phosphate-dependent enzyme"/>
    <property type="match status" value="1"/>
</dbReference>
<dbReference type="InterPro" id="IPR029066">
    <property type="entry name" value="PLP-binding_barrel"/>
</dbReference>
<name>A0ABT1H9M4_9NOCA</name>
<dbReference type="PANTHER" id="PTHR10146">
    <property type="entry name" value="PROLINE SYNTHETASE CO-TRANSCRIBED BACTERIAL HOMOLOG PROTEIN"/>
    <property type="match status" value="1"/>
</dbReference>
<organism evidence="5 6">
    <name type="scientific">Williamsia serinedens</name>
    <dbReference type="NCBI Taxonomy" id="391736"/>
    <lineage>
        <taxon>Bacteria</taxon>
        <taxon>Bacillati</taxon>
        <taxon>Actinomycetota</taxon>
        <taxon>Actinomycetes</taxon>
        <taxon>Mycobacteriales</taxon>
        <taxon>Nocardiaceae</taxon>
        <taxon>Williamsia</taxon>
    </lineage>
</organism>
<dbReference type="Pfam" id="PF01168">
    <property type="entry name" value="Ala_racemase_N"/>
    <property type="match status" value="1"/>
</dbReference>
<dbReference type="SUPFAM" id="SSF51419">
    <property type="entry name" value="PLP-binding barrel"/>
    <property type="match status" value="1"/>
</dbReference>
<protein>
    <recommendedName>
        <fullName evidence="2">Pyridoxal phosphate homeostasis protein</fullName>
        <shortName evidence="2">PLP homeostasis protein</shortName>
    </recommendedName>
</protein>
<dbReference type="HAMAP" id="MF_02087">
    <property type="entry name" value="PLP_homeostasis"/>
    <property type="match status" value="1"/>
</dbReference>
<comment type="similarity">
    <text evidence="2 3">Belongs to the pyridoxal phosphate-binding protein YggS/PROSC family.</text>
</comment>
<dbReference type="InterPro" id="IPR011078">
    <property type="entry name" value="PyrdxlP_homeostasis"/>
</dbReference>
<keyword evidence="6" id="KW-1185">Reference proteome</keyword>
<evidence type="ECO:0000256" key="3">
    <source>
        <dbReference type="RuleBase" id="RU004514"/>
    </source>
</evidence>
<evidence type="ECO:0000256" key="1">
    <source>
        <dbReference type="ARBA" id="ARBA00022898"/>
    </source>
</evidence>
<comment type="caution">
    <text evidence="5">The sequence shown here is derived from an EMBL/GenBank/DDBJ whole genome shotgun (WGS) entry which is preliminary data.</text>
</comment>
<dbReference type="PIRSF" id="PIRSF004848">
    <property type="entry name" value="YBL036c_PLPDEIII"/>
    <property type="match status" value="1"/>
</dbReference>
<keyword evidence="1 2" id="KW-0663">Pyridoxal phosphate</keyword>
<evidence type="ECO:0000256" key="2">
    <source>
        <dbReference type="HAMAP-Rule" id="MF_02087"/>
    </source>
</evidence>
<dbReference type="InterPro" id="IPR001608">
    <property type="entry name" value="Ala_racemase_N"/>
</dbReference>
<sequence length="251" mass="26610">MNEPEPADVASPERVAELTAGLTAARERLAAAARDAGRDVADIELLVVTKFHPASDVRALVDLGCRAFGESREPEAGRKAAAVRESVAESVRFDMIGTVQRRKATSVARWADRVHSLDREAVADALARGVATAREEGDRDGPLDVLVQINLDGDSNRGGVVLDELDALADHVAGLDGLRLRGSMVIAPQSHTPAHWMEQAATAHARLVASHPEAVEFSAGMSGDLEDAVRHGSTCVRVGTAILGERPLRSP</sequence>
<dbReference type="Gene3D" id="3.20.20.10">
    <property type="entry name" value="Alanine racemase"/>
    <property type="match status" value="1"/>
</dbReference>
<comment type="function">
    <text evidence="2">Pyridoxal 5'-phosphate (PLP)-binding protein, which is involved in PLP homeostasis.</text>
</comment>
<dbReference type="RefSeq" id="WP_253656084.1">
    <property type="nucleotide sequence ID" value="NZ_BAAAOE010000002.1"/>
</dbReference>
<reference evidence="5 6" key="1">
    <citation type="submission" date="2022-06" db="EMBL/GenBank/DDBJ databases">
        <title>Genomic Encyclopedia of Archaeal and Bacterial Type Strains, Phase II (KMG-II): from individual species to whole genera.</title>
        <authorList>
            <person name="Goeker M."/>
        </authorList>
    </citation>
    <scope>NUCLEOTIDE SEQUENCE [LARGE SCALE GENOMIC DNA]</scope>
    <source>
        <strain evidence="5 6">DSM 45037</strain>
    </source>
</reference>
<accession>A0ABT1H9M4</accession>
<dbReference type="PANTHER" id="PTHR10146:SF14">
    <property type="entry name" value="PYRIDOXAL PHOSPHATE HOMEOSTASIS PROTEIN"/>
    <property type="match status" value="1"/>
</dbReference>